<comment type="caution">
    <text evidence="11">The sequence shown here is derived from an EMBL/GenBank/DDBJ whole genome shotgun (WGS) entry which is preliminary data.</text>
</comment>
<dbReference type="GO" id="GO:0008654">
    <property type="term" value="P:phospholipid biosynthetic process"/>
    <property type="evidence" value="ECO:0007669"/>
    <property type="project" value="UniProtKB-KW"/>
</dbReference>
<name>A0A0C1N105_9RICK</name>
<evidence type="ECO:0000256" key="10">
    <source>
        <dbReference type="HAMAP-Rule" id="MF_00019"/>
    </source>
</evidence>
<dbReference type="PIRSF" id="PIRSF002465">
    <property type="entry name" value="Phsphlp_syn_PlsX"/>
    <property type="match status" value="1"/>
</dbReference>
<comment type="subunit">
    <text evidence="9 10">Homodimer. Probably interacts with PlsY.</text>
</comment>
<accession>A0A0C1N105</accession>
<comment type="catalytic activity">
    <reaction evidence="1 10">
        <text>a fatty acyl-[ACP] + phosphate = an acyl phosphate + holo-[ACP]</text>
        <dbReference type="Rhea" id="RHEA:42292"/>
        <dbReference type="Rhea" id="RHEA-COMP:9685"/>
        <dbReference type="Rhea" id="RHEA-COMP:14125"/>
        <dbReference type="ChEBI" id="CHEBI:43474"/>
        <dbReference type="ChEBI" id="CHEBI:59918"/>
        <dbReference type="ChEBI" id="CHEBI:64479"/>
        <dbReference type="ChEBI" id="CHEBI:138651"/>
        <dbReference type="EC" id="2.3.1.274"/>
    </reaction>
</comment>
<keyword evidence="5 10" id="KW-0443">Lipid metabolism</keyword>
<dbReference type="UniPathway" id="UPA00085"/>
<evidence type="ECO:0000256" key="7">
    <source>
        <dbReference type="ARBA" id="ARBA00023264"/>
    </source>
</evidence>
<dbReference type="AlphaFoldDB" id="A0A0C1N105"/>
<keyword evidence="7 10" id="KW-1208">Phospholipid metabolism</keyword>
<evidence type="ECO:0000313" key="11">
    <source>
        <dbReference type="EMBL" id="KIE06001.1"/>
    </source>
</evidence>
<evidence type="ECO:0000313" key="12">
    <source>
        <dbReference type="Proteomes" id="UP000031258"/>
    </source>
</evidence>
<comment type="subcellular location">
    <subcellularLocation>
        <location evidence="10">Cytoplasm</location>
    </subcellularLocation>
    <text evidence="10">Associated with the membrane possibly through PlsY.</text>
</comment>
<evidence type="ECO:0000256" key="3">
    <source>
        <dbReference type="ARBA" id="ARBA00022516"/>
    </source>
</evidence>
<comment type="function">
    <text evidence="10">Catalyzes the reversible formation of acyl-phosphate (acyl-PO(4)) from acyl-[acyl-carrier-protein] (acyl-ACP). This enzyme utilizes acyl-ACP as fatty acyl donor, but not acyl-CoA.</text>
</comment>
<dbReference type="Proteomes" id="UP000031258">
    <property type="component" value="Unassembled WGS sequence"/>
</dbReference>
<evidence type="ECO:0000256" key="5">
    <source>
        <dbReference type="ARBA" id="ARBA00023098"/>
    </source>
</evidence>
<dbReference type="GO" id="GO:0005737">
    <property type="term" value="C:cytoplasm"/>
    <property type="evidence" value="ECO:0007669"/>
    <property type="project" value="UniProtKB-SubCell"/>
</dbReference>
<protein>
    <recommendedName>
        <fullName evidence="8 10">Phosphate acyltransferase</fullName>
        <ecNumber evidence="8 10">2.3.1.274</ecNumber>
    </recommendedName>
    <alternativeName>
        <fullName evidence="10">Acyl-ACP phosphotransacylase</fullName>
    </alternativeName>
    <alternativeName>
        <fullName evidence="10">Acyl-[acyl-carrier-protein]--phosphate acyltransferase</fullName>
    </alternativeName>
    <alternativeName>
        <fullName evidence="10">Phosphate-acyl-ACP acyltransferase</fullName>
    </alternativeName>
</protein>
<dbReference type="NCBIfam" id="TIGR00182">
    <property type="entry name" value="plsX"/>
    <property type="match status" value="1"/>
</dbReference>
<dbReference type="STRING" id="86105.NF27_CG01810"/>
<evidence type="ECO:0000256" key="6">
    <source>
        <dbReference type="ARBA" id="ARBA00023209"/>
    </source>
</evidence>
<dbReference type="InterPro" id="IPR012281">
    <property type="entry name" value="Phospholipid_synth_PlsX-like"/>
</dbReference>
<gene>
    <name evidence="11" type="primary">plsX_2</name>
    <name evidence="10" type="synonym">plsX</name>
    <name evidence="11" type="ORF">NF27_CG01810</name>
</gene>
<reference evidence="11 12" key="1">
    <citation type="submission" date="2014-11" db="EMBL/GenBank/DDBJ databases">
        <title>A Rickettsiales Symbiont of Amoebae With Ancient Features.</title>
        <authorList>
            <person name="Schulz F."/>
            <person name="Martijn J."/>
            <person name="Wascher F."/>
            <person name="Kostanjsek R."/>
            <person name="Ettema T.J."/>
            <person name="Horn M."/>
        </authorList>
    </citation>
    <scope>NUCLEOTIDE SEQUENCE [LARGE SCALE GENOMIC DNA]</scope>
    <source>
        <strain evidence="11 12">UWC36</strain>
    </source>
</reference>
<evidence type="ECO:0000256" key="2">
    <source>
        <dbReference type="ARBA" id="ARBA00022490"/>
    </source>
</evidence>
<keyword evidence="6 10" id="KW-0594">Phospholipid biosynthesis</keyword>
<keyword evidence="11" id="KW-0012">Acyltransferase</keyword>
<evidence type="ECO:0000256" key="9">
    <source>
        <dbReference type="ARBA" id="ARBA00046608"/>
    </source>
</evidence>
<dbReference type="InterPro" id="IPR003664">
    <property type="entry name" value="FA_synthesis"/>
</dbReference>
<evidence type="ECO:0000256" key="1">
    <source>
        <dbReference type="ARBA" id="ARBA00001232"/>
    </source>
</evidence>
<comment type="similarity">
    <text evidence="10">Belongs to the PlsX family.</text>
</comment>
<keyword evidence="4 10" id="KW-0808">Transferase</keyword>
<dbReference type="SUPFAM" id="SSF53659">
    <property type="entry name" value="Isocitrate/Isopropylmalate dehydrogenase-like"/>
    <property type="match status" value="1"/>
</dbReference>
<sequence>MNLFNNIMSQRIVISLDAMGGANAPRAVIEGASIALNKNPNLYFKIFGNQQLIGNLFEQFPILKENYEFIETGTYISDDEQPIKALKNGVNSSMRKAIDAVKENAAVACVSSGNTGALMVMAKLVLGELPGIKRPAIVGVVPNLNGGTVMLDLGANAECDETNLFQFALMGDCFAKIILDKKSPTIGLLNVGVEQIKGREIEKKTYNLLKKSGLNFIGYVEGHDLTKGVVDVVVTDGFSGNIVLKTAEGTARLLMQIMKQGFQNNLSSKIGGLLAKKSLKESFKSVDPNVNNGAMFIGVNGIVVKSHGGAEAIGFANAINVAYDLAQRNINQEIIKEFDILQGEMSLGQNIVEKIKKTSARILGIGS</sequence>
<keyword evidence="3 10" id="KW-0444">Lipid biosynthesis</keyword>
<dbReference type="GO" id="GO:0043811">
    <property type="term" value="F:phosphate:acyl-[acyl carrier protein] acyltransferase activity"/>
    <property type="evidence" value="ECO:0007669"/>
    <property type="project" value="UniProtKB-UniRule"/>
</dbReference>
<dbReference type="HAMAP" id="MF_00019">
    <property type="entry name" value="PlsX"/>
    <property type="match status" value="1"/>
</dbReference>
<evidence type="ECO:0000256" key="8">
    <source>
        <dbReference type="ARBA" id="ARBA00024069"/>
    </source>
</evidence>
<evidence type="ECO:0000256" key="4">
    <source>
        <dbReference type="ARBA" id="ARBA00022679"/>
    </source>
</evidence>
<comment type="pathway">
    <text evidence="10">Lipid metabolism; phospholipid metabolism.</text>
</comment>
<dbReference type="GO" id="GO:0006633">
    <property type="term" value="P:fatty acid biosynthetic process"/>
    <property type="evidence" value="ECO:0007669"/>
    <property type="project" value="UniProtKB-UniRule"/>
</dbReference>
<dbReference type="PANTHER" id="PTHR30100:SF1">
    <property type="entry name" value="PHOSPHATE ACYLTRANSFERASE"/>
    <property type="match status" value="1"/>
</dbReference>
<dbReference type="Gene3D" id="3.40.718.10">
    <property type="entry name" value="Isopropylmalate Dehydrogenase"/>
    <property type="match status" value="1"/>
</dbReference>
<keyword evidence="12" id="KW-1185">Reference proteome</keyword>
<proteinExistence type="inferred from homology"/>
<dbReference type="EMBL" id="JSWE01000058">
    <property type="protein sequence ID" value="KIE06001.1"/>
    <property type="molecule type" value="Genomic_DNA"/>
</dbReference>
<dbReference type="PATRIC" id="fig|86105.3.peg.417"/>
<keyword evidence="2 10" id="KW-0963">Cytoplasm</keyword>
<dbReference type="Pfam" id="PF02504">
    <property type="entry name" value="FA_synthesis"/>
    <property type="match status" value="1"/>
</dbReference>
<dbReference type="PANTHER" id="PTHR30100">
    <property type="entry name" value="FATTY ACID/PHOSPHOLIPID SYNTHESIS PROTEIN PLSX"/>
    <property type="match status" value="1"/>
</dbReference>
<dbReference type="EC" id="2.3.1.274" evidence="8 10"/>
<organism evidence="11 12">
    <name type="scientific">Candidatus Jidaibacter acanthamoebae</name>
    <dbReference type="NCBI Taxonomy" id="86105"/>
    <lineage>
        <taxon>Bacteria</taxon>
        <taxon>Pseudomonadati</taxon>
        <taxon>Pseudomonadota</taxon>
        <taxon>Alphaproteobacteria</taxon>
        <taxon>Rickettsiales</taxon>
        <taxon>Candidatus Midichloriaceae</taxon>
        <taxon>Candidatus Jidaibacter</taxon>
    </lineage>
</organism>